<keyword evidence="2" id="KW-0472">Membrane</keyword>
<evidence type="ECO:0000256" key="2">
    <source>
        <dbReference type="SAM" id="Phobius"/>
    </source>
</evidence>
<reference evidence="4" key="1">
    <citation type="submission" date="2022-11" db="UniProtKB">
        <authorList>
            <consortium name="WormBaseParasite"/>
        </authorList>
    </citation>
    <scope>IDENTIFICATION</scope>
</reference>
<keyword evidence="2" id="KW-1133">Transmembrane helix</keyword>
<dbReference type="AlphaFoldDB" id="A0A914P8E5"/>
<proteinExistence type="predicted"/>
<dbReference type="WBParaSite" id="PDA_v2.g11463.t1">
    <property type="protein sequence ID" value="PDA_v2.g11463.t1"/>
    <property type="gene ID" value="PDA_v2.g11463"/>
</dbReference>
<sequence>MNETVSLNDTLLNLNDTLIPLAETPEDESRSIWIYGIVFSFILAAAFILIFCRLCKRKSKKGINLTVQDVERGELSMKKNVRTEPRRQDIKNEIQQEQEEALNVGDARESLDNPEISSLLIKGDSVYYRGVDDSFMSIDSSHRPPPLFNYSVTSGNYETAPLHPPILDETKDANVSLLNAFSRMAIGDQRPISPFDAHSPDGFTPEQNDIPVTSEQKEVAVTAKQNDVPVKPEQRRVKLEKNDVRVKPERREFRVIPEQKDFFITPEQSDVQVTTEKCDVRVTPEKAAIPSSLPPTTPESRKSPRNRCPKLREDLGEYAVYDYDEDGLPTFVAVRTKPKPEVPESKTRGKSQTAATPKTPEPKTPESKTRGKSPSATPKTPESKTRRKPPASTSKTPESIPAKPLRSKTLETIADIKSQRAAEGQRIPRQKKKSIGSDAE</sequence>
<dbReference type="Proteomes" id="UP000887578">
    <property type="component" value="Unplaced"/>
</dbReference>
<feature type="compositionally biased region" description="Basic and acidic residues" evidence="1">
    <location>
        <begin position="338"/>
        <end position="347"/>
    </location>
</feature>
<keyword evidence="2" id="KW-0812">Transmembrane</keyword>
<name>A0A914P8E5_9BILA</name>
<evidence type="ECO:0000256" key="1">
    <source>
        <dbReference type="SAM" id="MobiDB-lite"/>
    </source>
</evidence>
<protein>
    <submittedName>
        <fullName evidence="4">Uncharacterized protein</fullName>
    </submittedName>
</protein>
<evidence type="ECO:0000313" key="3">
    <source>
        <dbReference type="Proteomes" id="UP000887578"/>
    </source>
</evidence>
<accession>A0A914P8E5</accession>
<keyword evidence="3" id="KW-1185">Reference proteome</keyword>
<evidence type="ECO:0000313" key="4">
    <source>
        <dbReference type="WBParaSite" id="PDA_v2.g11463.t1"/>
    </source>
</evidence>
<feature type="region of interest" description="Disordered" evidence="1">
    <location>
        <begin position="282"/>
        <end position="311"/>
    </location>
</feature>
<feature type="compositionally biased region" description="Basic and acidic residues" evidence="1">
    <location>
        <begin position="360"/>
        <end position="369"/>
    </location>
</feature>
<feature type="transmembrane region" description="Helical" evidence="2">
    <location>
        <begin position="32"/>
        <end position="52"/>
    </location>
</feature>
<organism evidence="3 4">
    <name type="scientific">Panagrolaimus davidi</name>
    <dbReference type="NCBI Taxonomy" id="227884"/>
    <lineage>
        <taxon>Eukaryota</taxon>
        <taxon>Metazoa</taxon>
        <taxon>Ecdysozoa</taxon>
        <taxon>Nematoda</taxon>
        <taxon>Chromadorea</taxon>
        <taxon>Rhabditida</taxon>
        <taxon>Tylenchina</taxon>
        <taxon>Panagrolaimomorpha</taxon>
        <taxon>Panagrolaimoidea</taxon>
        <taxon>Panagrolaimidae</taxon>
        <taxon>Panagrolaimus</taxon>
    </lineage>
</organism>
<feature type="region of interest" description="Disordered" evidence="1">
    <location>
        <begin position="334"/>
        <end position="440"/>
    </location>
</feature>